<name>F0W2P0_9STRA</name>
<gene>
    <name evidence="2" type="primary">AlNc14C10G1280</name>
    <name evidence="2" type="ORF">ALNC14_014690</name>
</gene>
<feature type="transmembrane region" description="Helical" evidence="1">
    <location>
        <begin position="241"/>
        <end position="261"/>
    </location>
</feature>
<keyword evidence="1" id="KW-0812">Transmembrane</keyword>
<organism evidence="2">
    <name type="scientific">Albugo laibachii Nc14</name>
    <dbReference type="NCBI Taxonomy" id="890382"/>
    <lineage>
        <taxon>Eukaryota</taxon>
        <taxon>Sar</taxon>
        <taxon>Stramenopiles</taxon>
        <taxon>Oomycota</taxon>
        <taxon>Peronosporomycetes</taxon>
        <taxon>Albuginales</taxon>
        <taxon>Albuginaceae</taxon>
        <taxon>Albugo</taxon>
    </lineage>
</organism>
<dbReference type="AlphaFoldDB" id="F0W2P0"/>
<evidence type="ECO:0000313" key="2">
    <source>
        <dbReference type="EMBL" id="CCA15326.1"/>
    </source>
</evidence>
<proteinExistence type="predicted"/>
<keyword evidence="1" id="KW-0472">Membrane</keyword>
<sequence length="366" mass="41980">MRFSLGNTIHTQSLKRVRGNRMREDSYCVEVYTLRHFRSILTGIIIVTITLAVYLLWSPLAEWNVDTNSLYHKINTVDSYISALHEKSVLVDERMRSFLQQCQMIRMTASTRNGVIAKHMVMAFEEAAIERVCAYGETFREYRENGWHSANDMVKNSELEAQIENDEPVISESVLLEIHTAVDSIQNAEISDGNALDPFNLESEFLRELDSNVEFDTIEMNASPSIQSEPDAETALTAQIAGYYTGLLPLCVVALVIYSGWNRIFDNGRSKSKKENESVLLRAINALDRVIVLQKLHPYRDERLLFPPVNQAEEDHGSIKLGTETEVFMRLSKRLFPQPHSTKFTMKLFIKRKLIETMQQLQSHQT</sequence>
<reference evidence="2" key="1">
    <citation type="journal article" date="2011" name="PLoS Biol.">
        <title>Gene gain and loss during evolution of obligate parasitism in the white rust pathogen of Arabidopsis thaliana.</title>
        <authorList>
            <person name="Kemen E."/>
            <person name="Gardiner A."/>
            <person name="Schultz-Larsen T."/>
            <person name="Kemen A.C."/>
            <person name="Balmuth A.L."/>
            <person name="Robert-Seilaniantz A."/>
            <person name="Bailey K."/>
            <person name="Holub E."/>
            <person name="Studholme D.J."/>
            <person name="Maclean D."/>
            <person name="Jones J.D."/>
        </authorList>
    </citation>
    <scope>NUCLEOTIDE SEQUENCE</scope>
</reference>
<reference evidence="2" key="2">
    <citation type="submission" date="2011-02" db="EMBL/GenBank/DDBJ databases">
        <authorList>
            <person name="MacLean D."/>
        </authorList>
    </citation>
    <scope>NUCLEOTIDE SEQUENCE</scope>
</reference>
<keyword evidence="1" id="KW-1133">Transmembrane helix</keyword>
<evidence type="ECO:0000256" key="1">
    <source>
        <dbReference type="SAM" id="Phobius"/>
    </source>
</evidence>
<dbReference type="HOGENOM" id="CLU_757406_0_0_1"/>
<protein>
    <submittedName>
        <fullName evidence="2">AlNc14C10G1280 protein</fullName>
    </submittedName>
</protein>
<accession>F0W2P0</accession>
<feature type="transmembrane region" description="Helical" evidence="1">
    <location>
        <begin position="40"/>
        <end position="57"/>
    </location>
</feature>
<dbReference type="EMBL" id="FR824055">
    <property type="protein sequence ID" value="CCA15326.1"/>
    <property type="molecule type" value="Genomic_DNA"/>
</dbReference>